<gene>
    <name evidence="3" type="ORF">DGYR_LOCUS2410</name>
</gene>
<dbReference type="EMBL" id="CAJFCJ010000003">
    <property type="protein sequence ID" value="CAD5113413.1"/>
    <property type="molecule type" value="Genomic_DNA"/>
</dbReference>
<dbReference type="PROSITE" id="PS50068">
    <property type="entry name" value="LDLRA_2"/>
    <property type="match status" value="1"/>
</dbReference>
<accession>A0A7I8VB54</accession>
<evidence type="ECO:0000256" key="2">
    <source>
        <dbReference type="PROSITE-ProRule" id="PRU00124"/>
    </source>
</evidence>
<dbReference type="Pfam" id="PF00057">
    <property type="entry name" value="Ldl_recept_a"/>
    <property type="match status" value="1"/>
</dbReference>
<sequence length="137" mass="15938">MKDIALIQVMKTAIQYLVFNACSDLTLLYLSGDLDRCENDLKDHIIRNYYARHKHLSKNTTQCRVEYDSLNQALTKANYPFEELLNCTNAKCKIGDYQCKNVNYCVPVQYVCDKVVHCYWGDDEEDCGEINENLIHL</sequence>
<dbReference type="Proteomes" id="UP000549394">
    <property type="component" value="Unassembled WGS sequence"/>
</dbReference>
<comment type="caution">
    <text evidence="2">Lacks conserved residue(s) required for the propagation of feature annotation.</text>
</comment>
<comment type="caution">
    <text evidence="3">The sequence shown here is derived from an EMBL/GenBank/DDBJ whole genome shotgun (WGS) entry which is preliminary data.</text>
</comment>
<dbReference type="InterPro" id="IPR002172">
    <property type="entry name" value="LDrepeatLR_classA_rpt"/>
</dbReference>
<dbReference type="Gene3D" id="4.10.400.10">
    <property type="entry name" value="Low-density Lipoprotein Receptor"/>
    <property type="match status" value="1"/>
</dbReference>
<evidence type="ECO:0000313" key="4">
    <source>
        <dbReference type="Proteomes" id="UP000549394"/>
    </source>
</evidence>
<protein>
    <submittedName>
        <fullName evidence="3">DgyrCDS2584</fullName>
    </submittedName>
</protein>
<evidence type="ECO:0000256" key="1">
    <source>
        <dbReference type="ARBA" id="ARBA00023157"/>
    </source>
</evidence>
<dbReference type="InterPro" id="IPR036055">
    <property type="entry name" value="LDL_receptor-like_sf"/>
</dbReference>
<organism evidence="3 4">
    <name type="scientific">Dimorphilus gyrociliatus</name>
    <dbReference type="NCBI Taxonomy" id="2664684"/>
    <lineage>
        <taxon>Eukaryota</taxon>
        <taxon>Metazoa</taxon>
        <taxon>Spiralia</taxon>
        <taxon>Lophotrochozoa</taxon>
        <taxon>Annelida</taxon>
        <taxon>Polychaeta</taxon>
        <taxon>Polychaeta incertae sedis</taxon>
        <taxon>Dinophilidae</taxon>
        <taxon>Dimorphilus</taxon>
    </lineage>
</organism>
<keyword evidence="4" id="KW-1185">Reference proteome</keyword>
<reference evidence="3 4" key="1">
    <citation type="submission" date="2020-08" db="EMBL/GenBank/DDBJ databases">
        <authorList>
            <person name="Hejnol A."/>
        </authorList>
    </citation>
    <scope>NUCLEOTIDE SEQUENCE [LARGE SCALE GENOMIC DNA]</scope>
</reference>
<dbReference type="InterPro" id="IPR023415">
    <property type="entry name" value="LDLR_class-A_CS"/>
</dbReference>
<dbReference type="SMART" id="SM00192">
    <property type="entry name" value="LDLa"/>
    <property type="match status" value="1"/>
</dbReference>
<proteinExistence type="predicted"/>
<keyword evidence="1 2" id="KW-1015">Disulfide bond</keyword>
<dbReference type="SUPFAM" id="SSF57424">
    <property type="entry name" value="LDL receptor-like module"/>
    <property type="match status" value="1"/>
</dbReference>
<dbReference type="CDD" id="cd00112">
    <property type="entry name" value="LDLa"/>
    <property type="match status" value="1"/>
</dbReference>
<dbReference type="AlphaFoldDB" id="A0A7I8VB54"/>
<dbReference type="OrthoDB" id="10072370at2759"/>
<evidence type="ECO:0000313" key="3">
    <source>
        <dbReference type="EMBL" id="CAD5113413.1"/>
    </source>
</evidence>
<name>A0A7I8VB54_9ANNE</name>
<dbReference type="PROSITE" id="PS01209">
    <property type="entry name" value="LDLRA_1"/>
    <property type="match status" value="1"/>
</dbReference>
<feature type="disulfide bond" evidence="2">
    <location>
        <begin position="112"/>
        <end position="127"/>
    </location>
</feature>